<dbReference type="Pfam" id="PF00037">
    <property type="entry name" value="Fer4"/>
    <property type="match status" value="1"/>
</dbReference>
<evidence type="ECO:0000313" key="10">
    <source>
        <dbReference type="EMBL" id="HHS30558.1"/>
    </source>
</evidence>
<keyword evidence="7" id="KW-0408">Iron</keyword>
<evidence type="ECO:0000256" key="4">
    <source>
        <dbReference type="ARBA" id="ARBA00022723"/>
    </source>
</evidence>
<dbReference type="PRINTS" id="PR00368">
    <property type="entry name" value="FADPNR"/>
</dbReference>
<comment type="caution">
    <text evidence="10">The sequence shown here is derived from an EMBL/GenBank/DDBJ whole genome shotgun (WGS) entry which is preliminary data.</text>
</comment>
<keyword evidence="5" id="KW-0274">FAD</keyword>
<evidence type="ECO:0000256" key="3">
    <source>
        <dbReference type="ARBA" id="ARBA00022485"/>
    </source>
</evidence>
<evidence type="ECO:0000256" key="5">
    <source>
        <dbReference type="ARBA" id="ARBA00022827"/>
    </source>
</evidence>
<dbReference type="PANTHER" id="PTHR43498:SF1">
    <property type="entry name" value="COB--COM HETERODISULFIDE REDUCTASE IRON-SULFUR SUBUNIT A"/>
    <property type="match status" value="1"/>
</dbReference>
<keyword evidence="4" id="KW-0479">Metal-binding</keyword>
<keyword evidence="5" id="KW-0285">Flavoprotein</keyword>
<dbReference type="InterPro" id="IPR017896">
    <property type="entry name" value="4Fe4S_Fe-S-bd"/>
</dbReference>
<evidence type="ECO:0000256" key="8">
    <source>
        <dbReference type="ARBA" id="ARBA00023014"/>
    </source>
</evidence>
<dbReference type="GO" id="GO:0051539">
    <property type="term" value="F:4 iron, 4 sulfur cluster binding"/>
    <property type="evidence" value="ECO:0007669"/>
    <property type="project" value="UniProtKB-KW"/>
</dbReference>
<sequence>MSEEKKFNAVVLGGGIAGISAALELARLGHRVALVEKTPFFGGRAAHLCCKATDTCQKCGACLVEARLRALFQESRIRLYPQTEVTACSRENGRFRLVLWQQPLVINSERCVDCGLCLEECPAAAQGAILTTTVTQNHPRFAVNPEACLYFRDGSCQVCQQICPPTAHAIELSRPPTTIDLEAGALIVATGYQPADPASRRHYGYGRLPQLVSAVELEDRLRNGPELTGHDGEPLRVAFIQCVGSRDRQHPYCSQVCCSYTLRLARLLKHKHPDAEITSFYMDLQNVGRNACQFEAAARQEIKVVRALPGDLRTTPDGRVKLRYLDDGSGRPQETPFDLVVLAVGIGPGADNAALAARFNLELTEQGFFRSVGRQHRSQTSQPGLFLAGTAEGPRDIAGSITQAVAAARQASEYVKEL</sequence>
<dbReference type="Pfam" id="PF12831">
    <property type="entry name" value="FAD_oxidored"/>
    <property type="match status" value="1"/>
</dbReference>
<comment type="cofactor">
    <cofactor evidence="1">
        <name>FAD</name>
        <dbReference type="ChEBI" id="CHEBI:57692"/>
    </cofactor>
</comment>
<evidence type="ECO:0000259" key="9">
    <source>
        <dbReference type="PROSITE" id="PS51379"/>
    </source>
</evidence>
<dbReference type="AlphaFoldDB" id="A0A7V6A5S5"/>
<dbReference type="EMBL" id="DTGR01000200">
    <property type="protein sequence ID" value="HHS30558.1"/>
    <property type="molecule type" value="Genomic_DNA"/>
</dbReference>
<gene>
    <name evidence="10" type="ORF">ENV52_12760</name>
</gene>
<dbReference type="InterPro" id="IPR039650">
    <property type="entry name" value="HdrA-like"/>
</dbReference>
<dbReference type="GO" id="GO:0046872">
    <property type="term" value="F:metal ion binding"/>
    <property type="evidence" value="ECO:0007669"/>
    <property type="project" value="UniProtKB-KW"/>
</dbReference>
<protein>
    <submittedName>
        <fullName evidence="10">CoB--CoM heterodisulfide reductase iron-sulfur subunit A family protein</fullName>
    </submittedName>
</protein>
<dbReference type="Gene3D" id="3.30.70.20">
    <property type="match status" value="1"/>
</dbReference>
<keyword evidence="3" id="KW-0004">4Fe-4S</keyword>
<reference evidence="10" key="1">
    <citation type="journal article" date="2020" name="mSystems">
        <title>Genome- and Community-Level Interaction Insights into Carbon Utilization and Element Cycling Functions of Hydrothermarchaeota in Hydrothermal Sediment.</title>
        <authorList>
            <person name="Zhou Z."/>
            <person name="Liu Y."/>
            <person name="Xu W."/>
            <person name="Pan J."/>
            <person name="Luo Z.H."/>
            <person name="Li M."/>
        </authorList>
    </citation>
    <scope>NUCLEOTIDE SEQUENCE [LARGE SCALE GENOMIC DNA]</scope>
    <source>
        <strain evidence="10">SpSt-767</strain>
    </source>
</reference>
<evidence type="ECO:0000256" key="2">
    <source>
        <dbReference type="ARBA" id="ARBA00006561"/>
    </source>
</evidence>
<feature type="domain" description="4Fe-4S ferredoxin-type" evidence="9">
    <location>
        <begin position="139"/>
        <end position="175"/>
    </location>
</feature>
<evidence type="ECO:0000256" key="7">
    <source>
        <dbReference type="ARBA" id="ARBA00023004"/>
    </source>
</evidence>
<keyword evidence="8" id="KW-0411">Iron-sulfur</keyword>
<dbReference type="SUPFAM" id="SSF51905">
    <property type="entry name" value="FAD/NAD(P)-binding domain"/>
    <property type="match status" value="1"/>
</dbReference>
<proteinExistence type="inferred from homology"/>
<evidence type="ECO:0000256" key="1">
    <source>
        <dbReference type="ARBA" id="ARBA00001974"/>
    </source>
</evidence>
<evidence type="ECO:0000256" key="6">
    <source>
        <dbReference type="ARBA" id="ARBA00023002"/>
    </source>
</evidence>
<dbReference type="InterPro" id="IPR017900">
    <property type="entry name" value="4Fe4S_Fe_S_CS"/>
</dbReference>
<dbReference type="Gene3D" id="3.50.50.60">
    <property type="entry name" value="FAD/NAD(P)-binding domain"/>
    <property type="match status" value="2"/>
</dbReference>
<dbReference type="PROSITE" id="PS00198">
    <property type="entry name" value="4FE4S_FER_1"/>
    <property type="match status" value="1"/>
</dbReference>
<accession>A0A7V6A5S5</accession>
<dbReference type="PANTHER" id="PTHR43498">
    <property type="entry name" value="FERREDOXIN:COB-COM HETERODISULFIDE REDUCTASE SUBUNIT A"/>
    <property type="match status" value="1"/>
</dbReference>
<dbReference type="GO" id="GO:0016491">
    <property type="term" value="F:oxidoreductase activity"/>
    <property type="evidence" value="ECO:0007669"/>
    <property type="project" value="UniProtKB-KW"/>
</dbReference>
<organism evidence="10">
    <name type="scientific">Desulfobacca acetoxidans</name>
    <dbReference type="NCBI Taxonomy" id="60893"/>
    <lineage>
        <taxon>Bacteria</taxon>
        <taxon>Pseudomonadati</taxon>
        <taxon>Thermodesulfobacteriota</taxon>
        <taxon>Desulfobaccia</taxon>
        <taxon>Desulfobaccales</taxon>
        <taxon>Desulfobaccaceae</taxon>
        <taxon>Desulfobacca</taxon>
    </lineage>
</organism>
<dbReference type="InterPro" id="IPR036188">
    <property type="entry name" value="FAD/NAD-bd_sf"/>
</dbReference>
<dbReference type="PROSITE" id="PS51379">
    <property type="entry name" value="4FE4S_FER_2"/>
    <property type="match status" value="2"/>
</dbReference>
<name>A0A7V6A5S5_9BACT</name>
<comment type="similarity">
    <text evidence="2">Belongs to the HdrA family.</text>
</comment>
<feature type="domain" description="4Fe-4S ferredoxin-type" evidence="9">
    <location>
        <begin position="102"/>
        <end position="125"/>
    </location>
</feature>
<keyword evidence="6" id="KW-0560">Oxidoreductase</keyword>